<dbReference type="PANTHER" id="PTHR15268:SF17">
    <property type="entry name" value="BCLAF1 AND THRAP3 FAMILY MEMBER 3"/>
    <property type="match status" value="1"/>
</dbReference>
<dbReference type="PANTHER" id="PTHR15268">
    <property type="entry name" value="THRAP3/BCLAF1"/>
    <property type="match status" value="1"/>
</dbReference>
<dbReference type="RefSeq" id="XP_014646634.1">
    <property type="nucleotide sequence ID" value="XM_014791148.1"/>
</dbReference>
<proteinExistence type="inferred from homology"/>
<comment type="similarity">
    <text evidence="1">Belongs to the BCLAF1/THRAP3 family.</text>
</comment>
<keyword evidence="2" id="KW-1185">Reference proteome</keyword>
<evidence type="ECO:0000313" key="2">
    <source>
        <dbReference type="Proteomes" id="UP000694910"/>
    </source>
</evidence>
<organism evidence="2 3">
    <name type="scientific">Ceratotherium simum simum</name>
    <name type="common">Southern white rhinoceros</name>
    <dbReference type="NCBI Taxonomy" id="73337"/>
    <lineage>
        <taxon>Eukaryota</taxon>
        <taxon>Metazoa</taxon>
        <taxon>Chordata</taxon>
        <taxon>Craniata</taxon>
        <taxon>Vertebrata</taxon>
        <taxon>Euteleostomi</taxon>
        <taxon>Mammalia</taxon>
        <taxon>Eutheria</taxon>
        <taxon>Laurasiatheria</taxon>
        <taxon>Perissodactyla</taxon>
        <taxon>Rhinocerotidae</taxon>
        <taxon>Ceratotherium</taxon>
    </lineage>
</organism>
<evidence type="ECO:0000256" key="1">
    <source>
        <dbReference type="ARBA" id="ARBA00006481"/>
    </source>
</evidence>
<gene>
    <name evidence="3" type="primary">LOC101393322</name>
</gene>
<evidence type="ECO:0000313" key="3">
    <source>
        <dbReference type="RefSeq" id="XP_014646634.1"/>
    </source>
</evidence>
<protein>
    <submittedName>
        <fullName evidence="3">Uncharacterized protein CXorf23 homolog isoform X3</fullName>
    </submittedName>
</protein>
<name>A0ABM1D4A3_CERSS</name>
<dbReference type="GeneID" id="101393322"/>
<dbReference type="Proteomes" id="UP000694910">
    <property type="component" value="Unplaced"/>
</dbReference>
<reference evidence="3" key="1">
    <citation type="submission" date="2025-08" db="UniProtKB">
        <authorList>
            <consortium name="RefSeq"/>
        </authorList>
    </citation>
    <scope>IDENTIFICATION</scope>
</reference>
<sequence length="233" mass="27517">MHPANYFPSPDITLHERFSKMQDTQAADVNEIKLNSDPEIHRRIDMSLAELQSKQTMVYESGQTLVKIIDPNDLRHDIERRRKERLQNEDEHIFHIASAAERNDQQSSFSRLENTQVDGFQKPTCFIESNFRKFIQKPYMNYQTMQRKDITHKPFGVEGNHENTRGFRRPFKTNFRGGRFQPHYKSGLVQKSLCIQAKYQHLRFAGPRGFITNKFREKLLRKKKEYANIATAV</sequence>
<dbReference type="InterPro" id="IPR029199">
    <property type="entry name" value="THRAP3_BCLAF1"/>
</dbReference>
<dbReference type="Pfam" id="PF15440">
    <property type="entry name" value="THRAP3_BCLAF1"/>
    <property type="match status" value="1"/>
</dbReference>
<accession>A0ABM1D4A3</accession>